<organism evidence="1 2">
    <name type="scientific">Flavivirga algicola</name>
    <dbReference type="NCBI Taxonomy" id="2729136"/>
    <lineage>
        <taxon>Bacteria</taxon>
        <taxon>Pseudomonadati</taxon>
        <taxon>Bacteroidota</taxon>
        <taxon>Flavobacteriia</taxon>
        <taxon>Flavobacteriales</taxon>
        <taxon>Flavobacteriaceae</taxon>
        <taxon>Flavivirga</taxon>
    </lineage>
</organism>
<dbReference type="EMBL" id="JABBHF010000014">
    <property type="protein sequence ID" value="NMH89608.1"/>
    <property type="molecule type" value="Genomic_DNA"/>
</dbReference>
<accession>A0ABX1S3F4</accession>
<name>A0ABX1S3F4_9FLAO</name>
<dbReference type="Proteomes" id="UP000746690">
    <property type="component" value="Unassembled WGS sequence"/>
</dbReference>
<evidence type="ECO:0000313" key="2">
    <source>
        <dbReference type="Proteomes" id="UP000746690"/>
    </source>
</evidence>
<gene>
    <name evidence="1" type="ORF">HHX25_19025</name>
</gene>
<evidence type="ECO:0008006" key="3">
    <source>
        <dbReference type="Google" id="ProtNLM"/>
    </source>
</evidence>
<evidence type="ECO:0000313" key="1">
    <source>
        <dbReference type="EMBL" id="NMH89608.1"/>
    </source>
</evidence>
<proteinExistence type="predicted"/>
<protein>
    <recommendedName>
        <fullName evidence="3">Lipoprotein</fullName>
    </recommendedName>
</protein>
<sequence length="176" mass="20848">MKTKLIILILSLSLTNCNFSQKKINNKNSVQKEISKIRGSDRMGFDNEKNKKIYDLLNYPKEGFKESQNGLEFEILLQKDKSGFHNKGITWFVLVNNFKETEADWNELYKWSNKFDFDMTALNEFFFLSENINIEKSLERTKIIRGFFDDTNAKNKIIALREINEDKDNFSKFPFK</sequence>
<comment type="caution">
    <text evidence="1">The sequence shown here is derived from an EMBL/GenBank/DDBJ whole genome shotgun (WGS) entry which is preliminary data.</text>
</comment>
<dbReference type="RefSeq" id="WP_169676741.1">
    <property type="nucleotide sequence ID" value="NZ_JABBHF010000014.1"/>
</dbReference>
<keyword evidence="2" id="KW-1185">Reference proteome</keyword>
<reference evidence="1 2" key="1">
    <citation type="submission" date="2020-04" db="EMBL/GenBank/DDBJ databases">
        <title>A Flavivirga sp. nov.</title>
        <authorList>
            <person name="Sun X."/>
        </authorList>
    </citation>
    <scope>NUCLEOTIDE SEQUENCE [LARGE SCALE GENOMIC DNA]</scope>
    <source>
        <strain evidence="1 2">Y03</strain>
    </source>
</reference>